<reference evidence="1 2" key="1">
    <citation type="journal article" name="Front. Microbiol.">
        <title>Sugar Metabolism of the First Thermophilic Planctomycete Thermogutta terrifontis: Comparative Genomic and Transcriptomic Approaches.</title>
        <authorList>
            <person name="Elcheninov A.G."/>
            <person name="Menzel P."/>
            <person name="Gudbergsdottir S.R."/>
            <person name="Slesarev A.I."/>
            <person name="Kadnikov V.V."/>
            <person name="Krogh A."/>
            <person name="Bonch-Osmolovskaya E.A."/>
            <person name="Peng X."/>
            <person name="Kublanov I.V."/>
        </authorList>
    </citation>
    <scope>NUCLEOTIDE SEQUENCE [LARGE SCALE GENOMIC DNA]</scope>
    <source>
        <strain evidence="1 2">R1</strain>
    </source>
</reference>
<evidence type="ECO:0000313" key="2">
    <source>
        <dbReference type="Proteomes" id="UP000215086"/>
    </source>
</evidence>
<proteinExistence type="predicted"/>
<gene>
    <name evidence="1" type="ORF">THTE_1951</name>
</gene>
<dbReference type="AlphaFoldDB" id="A0A286RF22"/>
<keyword evidence="2" id="KW-1185">Reference proteome</keyword>
<dbReference type="KEGG" id="ttf:THTE_1951"/>
<evidence type="ECO:0000313" key="1">
    <source>
        <dbReference type="EMBL" id="ASV74553.1"/>
    </source>
</evidence>
<accession>A0A286RF22</accession>
<protein>
    <submittedName>
        <fullName evidence="1">Uncharacterized protein</fullName>
    </submittedName>
</protein>
<name>A0A286RF22_9BACT</name>
<dbReference type="EMBL" id="CP018477">
    <property type="protein sequence ID" value="ASV74553.1"/>
    <property type="molecule type" value="Genomic_DNA"/>
</dbReference>
<dbReference type="Proteomes" id="UP000215086">
    <property type="component" value="Chromosome"/>
</dbReference>
<sequence>MQSSGTGYALDPHVGWLRGPDQERLAEKRRVSCVGNGYWLLCVR</sequence>
<organism evidence="1 2">
    <name type="scientific">Thermogutta terrifontis</name>
    <dbReference type="NCBI Taxonomy" id="1331910"/>
    <lineage>
        <taxon>Bacteria</taxon>
        <taxon>Pseudomonadati</taxon>
        <taxon>Planctomycetota</taxon>
        <taxon>Planctomycetia</taxon>
        <taxon>Pirellulales</taxon>
        <taxon>Thermoguttaceae</taxon>
        <taxon>Thermogutta</taxon>
    </lineage>
</organism>